<evidence type="ECO:0000313" key="3">
    <source>
        <dbReference type="Proteomes" id="UP000006591"/>
    </source>
</evidence>
<dbReference type="Proteomes" id="UP000006591">
    <property type="component" value="Chromosome 4"/>
</dbReference>
<evidence type="ECO:0000256" key="1">
    <source>
        <dbReference type="SAM" id="MobiDB-lite"/>
    </source>
</evidence>
<keyword evidence="3" id="KW-1185">Reference proteome</keyword>
<organism evidence="2">
    <name type="scientific">Oryza nivara</name>
    <name type="common">Indian wild rice</name>
    <name type="synonym">Oryza sativa f. spontanea</name>
    <dbReference type="NCBI Taxonomy" id="4536"/>
    <lineage>
        <taxon>Eukaryota</taxon>
        <taxon>Viridiplantae</taxon>
        <taxon>Streptophyta</taxon>
        <taxon>Embryophyta</taxon>
        <taxon>Tracheophyta</taxon>
        <taxon>Spermatophyta</taxon>
        <taxon>Magnoliopsida</taxon>
        <taxon>Liliopsida</taxon>
        <taxon>Poales</taxon>
        <taxon>Poaceae</taxon>
        <taxon>BOP clade</taxon>
        <taxon>Oryzoideae</taxon>
        <taxon>Oryzeae</taxon>
        <taxon>Oryzinae</taxon>
        <taxon>Oryza</taxon>
    </lineage>
</organism>
<sequence>MDELIQLAESMRQAASLLGDDDPSDESSRAAPPPSSTPSRLATRCLLAATAAPPPPPLDLTRSGCQQVGDAPAAARASSSLSTSSPRPQRRSHPPPASLHAPAVPRRPHAGSAPVDEAVGKLKSVLDNGEGDLDEVVLQAEELMAPLESHYSGWRRWL</sequence>
<reference evidence="2" key="2">
    <citation type="submission" date="2018-04" db="EMBL/GenBank/DDBJ databases">
        <title>OnivRS2 (Oryza nivara Reference Sequence Version 2).</title>
        <authorList>
            <person name="Zhang J."/>
            <person name="Kudrna D."/>
            <person name="Lee S."/>
            <person name="Talag J."/>
            <person name="Rajasekar S."/>
            <person name="Welchert J."/>
            <person name="Hsing Y.-I."/>
            <person name="Wing R.A."/>
        </authorList>
    </citation>
    <scope>NUCLEOTIDE SEQUENCE [LARGE SCALE GENOMIC DNA]</scope>
    <source>
        <strain evidence="2">SL10</strain>
    </source>
</reference>
<dbReference type="HOGENOM" id="CLU_095140_0_0_1"/>
<feature type="compositionally biased region" description="Low complexity" evidence="1">
    <location>
        <begin position="37"/>
        <end position="51"/>
    </location>
</feature>
<proteinExistence type="predicted"/>
<dbReference type="AlphaFoldDB" id="A0A0E0H528"/>
<evidence type="ECO:0000313" key="2">
    <source>
        <dbReference type="EnsemblPlants" id="ONIVA04G21980.1"/>
    </source>
</evidence>
<feature type="compositionally biased region" description="Low complexity" evidence="1">
    <location>
        <begin position="71"/>
        <end position="87"/>
    </location>
</feature>
<protein>
    <submittedName>
        <fullName evidence="2">Uncharacterized protein</fullName>
    </submittedName>
</protein>
<accession>A0A0E0H528</accession>
<dbReference type="Gramene" id="ONIVA04G21980.1">
    <property type="protein sequence ID" value="ONIVA04G21980.1"/>
    <property type="gene ID" value="ONIVA04G21980"/>
</dbReference>
<feature type="region of interest" description="Disordered" evidence="1">
    <location>
        <begin position="9"/>
        <end position="121"/>
    </location>
</feature>
<name>A0A0E0H528_ORYNI</name>
<dbReference type="EnsemblPlants" id="ONIVA04G21980.1">
    <property type="protein sequence ID" value="ONIVA04G21980.1"/>
    <property type="gene ID" value="ONIVA04G21980"/>
</dbReference>
<reference evidence="2" key="1">
    <citation type="submission" date="2015-04" db="UniProtKB">
        <authorList>
            <consortium name="EnsemblPlants"/>
        </authorList>
    </citation>
    <scope>IDENTIFICATION</scope>
    <source>
        <strain evidence="2">SL10</strain>
    </source>
</reference>